<feature type="domain" description="5'-Nucleotidase C-terminal" evidence="7">
    <location>
        <begin position="360"/>
        <end position="518"/>
    </location>
</feature>
<reference evidence="8" key="1">
    <citation type="submission" date="2021-06" db="EMBL/GenBank/DDBJ databases">
        <title>Bradyrhizobium sp. S2-20-1 Genome sequencing.</title>
        <authorList>
            <person name="Jin L."/>
        </authorList>
    </citation>
    <scope>NUCLEOTIDE SEQUENCE</scope>
    <source>
        <strain evidence="8">S2-20-1</strain>
    </source>
</reference>
<feature type="signal peptide" evidence="5">
    <location>
        <begin position="1"/>
        <end position="28"/>
    </location>
</feature>
<evidence type="ECO:0000256" key="1">
    <source>
        <dbReference type="ARBA" id="ARBA00004613"/>
    </source>
</evidence>
<dbReference type="SUPFAM" id="SSF56300">
    <property type="entry name" value="Metallo-dependent phosphatases"/>
    <property type="match status" value="1"/>
</dbReference>
<keyword evidence="4 5" id="KW-0732">Signal</keyword>
<dbReference type="InterPro" id="IPR036907">
    <property type="entry name" value="5'-Nucleotdase_C_sf"/>
</dbReference>
<dbReference type="InterPro" id="IPR006179">
    <property type="entry name" value="5_nucleotidase/apyrase"/>
</dbReference>
<evidence type="ECO:0000313" key="9">
    <source>
        <dbReference type="Proteomes" id="UP000680839"/>
    </source>
</evidence>
<dbReference type="Proteomes" id="UP000680839">
    <property type="component" value="Chromosome"/>
</dbReference>
<dbReference type="SUPFAM" id="SSF55816">
    <property type="entry name" value="5'-nucleotidase (syn. UDP-sugar hydrolase), C-terminal domain"/>
    <property type="match status" value="1"/>
</dbReference>
<evidence type="ECO:0000313" key="8">
    <source>
        <dbReference type="EMBL" id="QWG11990.1"/>
    </source>
</evidence>
<comment type="subcellular location">
    <subcellularLocation>
        <location evidence="1">Secreted</location>
    </subcellularLocation>
</comment>
<keyword evidence="5" id="KW-0378">Hydrolase</keyword>
<dbReference type="AlphaFoldDB" id="A0A975NBY7"/>
<sequence length="556" mass="59332">MRHSLCQILAAVLLAMVLDPMSRASAQAAPVELRILAINDFHGYLQPPQGGIRIADPDDKSKRITVAAGGAEHMATAVRQLREKARNNIFVAAGDLIGASPFLSAMFHDEPTIESLGMMGLAVASVGNHEFDEGKEELLRMQNGGCHAIDGCQGPHPFLGAKFRYLAASTFEKSTGKTLFPPYAIREFDGVPIAFIGLTLKGTPKLVAPTGVADLEFRDEADTVNALVPELKARGVEAIVVLIHEGGFPSGDYNECPGISGPIVDIVRKLDKAVDLVVSGHTHQAYICEIDGRLVTSADKYSTVVTAIDLKLDPATRDVISARADNVIVRTEAFAKDPEQTALLEAYDRLAAPIAGRPAGSITETLSRMPNEAGESVLGDIVADAQLAATRLEANGGAVIAFTNPGGVRSDIPKKDGGAVTYADVFASQPFRNQLVTLTLTGTQIRNVLEQQWLDPKRPRILQVSKGFSYAWDAARPIGDRVAADSLTLNGQRIDPATGYRVTVNSFLAVGGDGFTVFMEGSAPLVGVYDVDALYLYFKANSPIAPATGNRIVRMN</sequence>
<dbReference type="FunFam" id="3.90.780.10:FF:000004">
    <property type="entry name" value="UDP-sugar hydrolase, putative"/>
    <property type="match status" value="1"/>
</dbReference>
<dbReference type="InterPro" id="IPR008334">
    <property type="entry name" value="5'-Nucleotdase_C"/>
</dbReference>
<dbReference type="GO" id="GO:0009166">
    <property type="term" value="P:nucleotide catabolic process"/>
    <property type="evidence" value="ECO:0007669"/>
    <property type="project" value="InterPro"/>
</dbReference>
<evidence type="ECO:0000256" key="4">
    <source>
        <dbReference type="ARBA" id="ARBA00022729"/>
    </source>
</evidence>
<accession>A0A975NBY7</accession>
<evidence type="ECO:0000259" key="7">
    <source>
        <dbReference type="Pfam" id="PF02872"/>
    </source>
</evidence>
<feature type="chain" id="PRO_5038154992" evidence="5">
    <location>
        <begin position="29"/>
        <end position="556"/>
    </location>
</feature>
<dbReference type="RefSeq" id="WP_215620841.1">
    <property type="nucleotide sequence ID" value="NZ_CP076134.1"/>
</dbReference>
<dbReference type="GO" id="GO:0008253">
    <property type="term" value="F:5'-nucleotidase activity"/>
    <property type="evidence" value="ECO:0007669"/>
    <property type="project" value="TreeGrafter"/>
</dbReference>
<dbReference type="InterPro" id="IPR041831">
    <property type="entry name" value="YhcR_MPP"/>
</dbReference>
<gene>
    <name evidence="8" type="ORF">KMZ29_19995</name>
</gene>
<dbReference type="Pfam" id="PF02872">
    <property type="entry name" value="5_nucleotid_C"/>
    <property type="match status" value="1"/>
</dbReference>
<dbReference type="GO" id="GO:0005576">
    <property type="term" value="C:extracellular region"/>
    <property type="evidence" value="ECO:0007669"/>
    <property type="project" value="UniProtKB-SubCell"/>
</dbReference>
<dbReference type="PANTHER" id="PTHR11575">
    <property type="entry name" value="5'-NUCLEOTIDASE-RELATED"/>
    <property type="match status" value="1"/>
</dbReference>
<dbReference type="EMBL" id="CP076134">
    <property type="protein sequence ID" value="QWG11990.1"/>
    <property type="molecule type" value="Genomic_DNA"/>
</dbReference>
<name>A0A975NBY7_9BRAD</name>
<evidence type="ECO:0000259" key="6">
    <source>
        <dbReference type="Pfam" id="PF00149"/>
    </source>
</evidence>
<keyword evidence="3" id="KW-0964">Secreted</keyword>
<comment type="similarity">
    <text evidence="2 5">Belongs to the 5'-nucleotidase family.</text>
</comment>
<proteinExistence type="inferred from homology"/>
<evidence type="ECO:0000256" key="3">
    <source>
        <dbReference type="ARBA" id="ARBA00022525"/>
    </source>
</evidence>
<organism evidence="8 9">
    <name type="scientific">Bradyrhizobium sediminis</name>
    <dbReference type="NCBI Taxonomy" id="2840469"/>
    <lineage>
        <taxon>Bacteria</taxon>
        <taxon>Pseudomonadati</taxon>
        <taxon>Pseudomonadota</taxon>
        <taxon>Alphaproteobacteria</taxon>
        <taxon>Hyphomicrobiales</taxon>
        <taxon>Nitrobacteraceae</taxon>
        <taxon>Bradyrhizobium</taxon>
    </lineage>
</organism>
<dbReference type="GO" id="GO:0030288">
    <property type="term" value="C:outer membrane-bounded periplasmic space"/>
    <property type="evidence" value="ECO:0007669"/>
    <property type="project" value="TreeGrafter"/>
</dbReference>
<dbReference type="InterPro" id="IPR029052">
    <property type="entry name" value="Metallo-depent_PP-like"/>
</dbReference>
<dbReference type="Gene3D" id="3.60.21.10">
    <property type="match status" value="1"/>
</dbReference>
<dbReference type="Gene3D" id="3.90.780.10">
    <property type="entry name" value="5'-Nucleotidase, C-terminal domain"/>
    <property type="match status" value="1"/>
</dbReference>
<dbReference type="PANTHER" id="PTHR11575:SF24">
    <property type="entry name" value="5'-NUCLEOTIDASE"/>
    <property type="match status" value="1"/>
</dbReference>
<dbReference type="GO" id="GO:0046872">
    <property type="term" value="F:metal ion binding"/>
    <property type="evidence" value="ECO:0007669"/>
    <property type="project" value="InterPro"/>
</dbReference>
<dbReference type="InterPro" id="IPR006146">
    <property type="entry name" value="5'-Nucleotdase_CS"/>
</dbReference>
<dbReference type="GO" id="GO:0008768">
    <property type="term" value="F:UDP-sugar diphosphatase activity"/>
    <property type="evidence" value="ECO:0007669"/>
    <property type="project" value="TreeGrafter"/>
</dbReference>
<dbReference type="Pfam" id="PF00149">
    <property type="entry name" value="Metallophos"/>
    <property type="match status" value="1"/>
</dbReference>
<feature type="domain" description="Calcineurin-like phosphoesterase" evidence="6">
    <location>
        <begin position="33"/>
        <end position="284"/>
    </location>
</feature>
<dbReference type="PROSITE" id="PS00785">
    <property type="entry name" value="5_NUCLEOTIDASE_1"/>
    <property type="match status" value="1"/>
</dbReference>
<dbReference type="InterPro" id="IPR004843">
    <property type="entry name" value="Calcineurin-like_PHP"/>
</dbReference>
<evidence type="ECO:0000256" key="2">
    <source>
        <dbReference type="ARBA" id="ARBA00006654"/>
    </source>
</evidence>
<dbReference type="GO" id="GO:0000166">
    <property type="term" value="F:nucleotide binding"/>
    <property type="evidence" value="ECO:0007669"/>
    <property type="project" value="UniProtKB-KW"/>
</dbReference>
<evidence type="ECO:0000256" key="5">
    <source>
        <dbReference type="RuleBase" id="RU362119"/>
    </source>
</evidence>
<protein>
    <submittedName>
        <fullName evidence="8">Bifunctional metallophosphatase/5'-nucleotidase</fullName>
    </submittedName>
</protein>
<dbReference type="PRINTS" id="PR01607">
    <property type="entry name" value="APYRASEFAMLY"/>
</dbReference>
<keyword evidence="5" id="KW-0547">Nucleotide-binding</keyword>
<dbReference type="CDD" id="cd07412">
    <property type="entry name" value="MPP_YhcR_N"/>
    <property type="match status" value="1"/>
</dbReference>